<keyword evidence="3" id="KW-1185">Reference proteome</keyword>
<dbReference type="EMBL" id="CADEAL010001446">
    <property type="protein sequence ID" value="CAB1432505.1"/>
    <property type="molecule type" value="Genomic_DNA"/>
</dbReference>
<dbReference type="Proteomes" id="UP001153269">
    <property type="component" value="Unassembled WGS sequence"/>
</dbReference>
<dbReference type="AlphaFoldDB" id="A0A9N7UKS7"/>
<organism evidence="2 3">
    <name type="scientific">Pleuronectes platessa</name>
    <name type="common">European plaice</name>
    <dbReference type="NCBI Taxonomy" id="8262"/>
    <lineage>
        <taxon>Eukaryota</taxon>
        <taxon>Metazoa</taxon>
        <taxon>Chordata</taxon>
        <taxon>Craniata</taxon>
        <taxon>Vertebrata</taxon>
        <taxon>Euteleostomi</taxon>
        <taxon>Actinopterygii</taxon>
        <taxon>Neopterygii</taxon>
        <taxon>Teleostei</taxon>
        <taxon>Neoteleostei</taxon>
        <taxon>Acanthomorphata</taxon>
        <taxon>Carangaria</taxon>
        <taxon>Pleuronectiformes</taxon>
        <taxon>Pleuronectoidei</taxon>
        <taxon>Pleuronectidae</taxon>
        <taxon>Pleuronectes</taxon>
    </lineage>
</organism>
<evidence type="ECO:0000313" key="3">
    <source>
        <dbReference type="Proteomes" id="UP001153269"/>
    </source>
</evidence>
<protein>
    <submittedName>
        <fullName evidence="2">Uncharacterized protein</fullName>
    </submittedName>
</protein>
<feature type="region of interest" description="Disordered" evidence="1">
    <location>
        <begin position="135"/>
        <end position="184"/>
    </location>
</feature>
<comment type="caution">
    <text evidence="2">The sequence shown here is derived from an EMBL/GenBank/DDBJ whole genome shotgun (WGS) entry which is preliminary data.</text>
</comment>
<evidence type="ECO:0000313" key="2">
    <source>
        <dbReference type="EMBL" id="CAB1432505.1"/>
    </source>
</evidence>
<accession>A0A9N7UKS7</accession>
<reference evidence="2" key="1">
    <citation type="submission" date="2020-03" db="EMBL/GenBank/DDBJ databases">
        <authorList>
            <person name="Weist P."/>
        </authorList>
    </citation>
    <scope>NUCLEOTIDE SEQUENCE</scope>
</reference>
<name>A0A9N7UKS7_PLEPL</name>
<evidence type="ECO:0000256" key="1">
    <source>
        <dbReference type="SAM" id="MobiDB-lite"/>
    </source>
</evidence>
<gene>
    <name evidence="2" type="ORF">PLEPLA_LOCUS20587</name>
</gene>
<sequence>MGHLVWEQPLKSKVTALQSAALKPSSITCSRLEASTYAELGVPTHDEVESSRAVTGRCSSFLCFPVDDVIGLGKQRCPVENYTHPPHRRRCCCQHVCSLRTRAMGVARTDTAASVAGSCLCEGDTPHLATYRGDEEPFPHTGFSADPEHTARGHMKKHTAKPDGTKHQRRVSRSTVLHPTGEGSVFNAQNKRRETAGAAEVQEDRRLEVDLPIDQVEAKIVEEECGDGSCSPSASKAPPHDSHGWCLQRSSSAGSRNDELFGLEVSRGGQVRGPSVNNMSAGLTWRGTLTGSDASVSSRANVLNVFCLPACAEWTSKLHVPWLCLILANEEAAPVLVGHCGNGRSEVTSKAG</sequence>
<proteinExistence type="predicted"/>